<dbReference type="Proteomes" id="UP000001307">
    <property type="component" value="Unassembled WGS sequence"/>
</dbReference>
<evidence type="ECO:0000256" key="1">
    <source>
        <dbReference type="ARBA" id="ARBA00022737"/>
    </source>
</evidence>
<dbReference type="Gene3D" id="3.30.70.330">
    <property type="match status" value="2"/>
</dbReference>
<dbReference type="InterPro" id="IPR012677">
    <property type="entry name" value="Nucleotide-bd_a/b_plait_sf"/>
</dbReference>
<evidence type="ECO:0000313" key="4">
    <source>
        <dbReference type="EMBL" id="CBY17916.1"/>
    </source>
</evidence>
<dbReference type="SUPFAM" id="SSF54928">
    <property type="entry name" value="RNA-binding domain, RBD"/>
    <property type="match status" value="2"/>
</dbReference>
<dbReference type="OrthoDB" id="2588702at2759"/>
<evidence type="ECO:0000256" key="3">
    <source>
        <dbReference type="SAM" id="Coils"/>
    </source>
</evidence>
<evidence type="ECO:0008006" key="6">
    <source>
        <dbReference type="Google" id="ProtNLM"/>
    </source>
</evidence>
<dbReference type="AlphaFoldDB" id="E4X2R3"/>
<sequence length="393" mass="45427">MPFVRIKYFPEEATSIDVRRFFKKIEIPDGGVHVIGGPKGLVYVNLHNEEDLELALQRDGKKLSPEQGEHIYKVKVAESSEDEMKAVIAEITNGCDPEKGPREVTPPPENDIFVRMSDLPDTATVDDIIPFFNGLKIAQFKKTECGSVLVKFHSVDDKQKALSYDQKFFGSKFVKVSHLECDIWEELDVDAVKPIYDNNNDEKEEETKYACVSDIDFLYGFYLEAVSKRCTGNCYIEFVDQPTRDRAILRSNNARLYGETISAEAIKAEDMKSQVLKHRQELRTIEYNRRKTNKVKRKQDELKLTEREEQLKKQEDHCQLVKEQLLEEMKLTTCPKKKALIKESLSKKRVGPLYVGSYLCTSRQGQRCQAVQQWIKAFYRRNDHLLRVQATLT</sequence>
<evidence type="ECO:0000256" key="2">
    <source>
        <dbReference type="ARBA" id="ARBA00022884"/>
    </source>
</evidence>
<keyword evidence="1" id="KW-0677">Repeat</keyword>
<organism evidence="4">
    <name type="scientific">Oikopleura dioica</name>
    <name type="common">Tunicate</name>
    <dbReference type="NCBI Taxonomy" id="34765"/>
    <lineage>
        <taxon>Eukaryota</taxon>
        <taxon>Metazoa</taxon>
        <taxon>Chordata</taxon>
        <taxon>Tunicata</taxon>
        <taxon>Appendicularia</taxon>
        <taxon>Copelata</taxon>
        <taxon>Oikopleuridae</taxon>
        <taxon>Oikopleura</taxon>
    </lineage>
</organism>
<evidence type="ECO:0000313" key="5">
    <source>
        <dbReference type="Proteomes" id="UP000001307"/>
    </source>
</evidence>
<name>E4X2R3_OIKDI</name>
<dbReference type="InterPro" id="IPR035979">
    <property type="entry name" value="RBD_domain_sf"/>
</dbReference>
<dbReference type="InParanoid" id="E4X2R3"/>
<accession>E4X2R3</accession>
<dbReference type="EMBL" id="FN653023">
    <property type="protein sequence ID" value="CBY17916.1"/>
    <property type="molecule type" value="Genomic_DNA"/>
</dbReference>
<proteinExistence type="predicted"/>
<dbReference type="InterPro" id="IPR050666">
    <property type="entry name" value="ESRP"/>
</dbReference>
<keyword evidence="3" id="KW-0175">Coiled coil</keyword>
<reference evidence="4" key="1">
    <citation type="journal article" date="2010" name="Science">
        <title>Plasticity of animal genome architecture unmasked by rapid evolution of a pelagic tunicate.</title>
        <authorList>
            <person name="Denoeud F."/>
            <person name="Henriet S."/>
            <person name="Mungpakdee S."/>
            <person name="Aury J.M."/>
            <person name="Da Silva C."/>
            <person name="Brinkmann H."/>
            <person name="Mikhaleva J."/>
            <person name="Olsen L.C."/>
            <person name="Jubin C."/>
            <person name="Canestro C."/>
            <person name="Bouquet J.M."/>
            <person name="Danks G."/>
            <person name="Poulain J."/>
            <person name="Campsteijn C."/>
            <person name="Adamski M."/>
            <person name="Cross I."/>
            <person name="Yadetie F."/>
            <person name="Muffato M."/>
            <person name="Louis A."/>
            <person name="Butcher S."/>
            <person name="Tsagkogeorga G."/>
            <person name="Konrad A."/>
            <person name="Singh S."/>
            <person name="Jensen M.F."/>
            <person name="Cong E.H."/>
            <person name="Eikeseth-Otteraa H."/>
            <person name="Noel B."/>
            <person name="Anthouard V."/>
            <person name="Porcel B.M."/>
            <person name="Kachouri-Lafond R."/>
            <person name="Nishino A."/>
            <person name="Ugolini M."/>
            <person name="Chourrout P."/>
            <person name="Nishida H."/>
            <person name="Aasland R."/>
            <person name="Huzurbazar S."/>
            <person name="Westhof E."/>
            <person name="Delsuc F."/>
            <person name="Lehrach H."/>
            <person name="Reinhardt R."/>
            <person name="Weissenbach J."/>
            <person name="Roy S.W."/>
            <person name="Artiguenave F."/>
            <person name="Postlethwait J.H."/>
            <person name="Manak J.R."/>
            <person name="Thompson E.M."/>
            <person name="Jaillon O."/>
            <person name="Du Pasquier L."/>
            <person name="Boudinot P."/>
            <person name="Liberles D.A."/>
            <person name="Volff J.N."/>
            <person name="Philippe H."/>
            <person name="Lenhard B."/>
            <person name="Roest Crollius H."/>
            <person name="Wincker P."/>
            <person name="Chourrout D."/>
        </authorList>
    </citation>
    <scope>NUCLEOTIDE SEQUENCE [LARGE SCALE GENOMIC DNA]</scope>
</reference>
<protein>
    <recommendedName>
        <fullName evidence="6">RRM domain-containing protein</fullName>
    </recommendedName>
</protein>
<feature type="coiled-coil region" evidence="3">
    <location>
        <begin position="288"/>
        <end position="324"/>
    </location>
</feature>
<keyword evidence="2" id="KW-0694">RNA-binding</keyword>
<dbReference type="GO" id="GO:0003723">
    <property type="term" value="F:RNA binding"/>
    <property type="evidence" value="ECO:0007669"/>
    <property type="project" value="UniProtKB-KW"/>
</dbReference>
<keyword evidence="5" id="KW-1185">Reference proteome</keyword>
<dbReference type="PANTHER" id="PTHR13976">
    <property type="entry name" value="HETEROGENEOUS NUCLEAR RIBONUCLEOPROTEIN-RELATED"/>
    <property type="match status" value="1"/>
</dbReference>
<gene>
    <name evidence="4" type="ORF">GSOID_T00017544001</name>
</gene>